<dbReference type="RefSeq" id="WP_119882679.1">
    <property type="nucleotide sequence ID" value="NZ_CP032418.1"/>
</dbReference>
<dbReference type="PANTHER" id="PTHR47505:SF1">
    <property type="entry name" value="DNA UTILIZATION PROTEIN YHGH"/>
    <property type="match status" value="1"/>
</dbReference>
<dbReference type="SUPFAM" id="SSF53271">
    <property type="entry name" value="PRTase-like"/>
    <property type="match status" value="1"/>
</dbReference>
<evidence type="ECO:0000313" key="4">
    <source>
        <dbReference type="Proteomes" id="UP000265725"/>
    </source>
</evidence>
<dbReference type="KEGG" id="paek:D3873_03270"/>
<dbReference type="PANTHER" id="PTHR47505">
    <property type="entry name" value="DNA UTILIZATION PROTEIN YHGH"/>
    <property type="match status" value="1"/>
</dbReference>
<dbReference type="InterPro" id="IPR000836">
    <property type="entry name" value="PRTase_dom"/>
</dbReference>
<feature type="domain" description="Phosphoribosyltransferase" evidence="2">
    <location>
        <begin position="118"/>
        <end position="202"/>
    </location>
</feature>
<dbReference type="Proteomes" id="UP000265725">
    <property type="component" value="Chromosome"/>
</dbReference>
<evidence type="ECO:0000259" key="2">
    <source>
        <dbReference type="Pfam" id="PF00156"/>
    </source>
</evidence>
<dbReference type="Pfam" id="PF00156">
    <property type="entry name" value="Pribosyltran"/>
    <property type="match status" value="1"/>
</dbReference>
<protein>
    <submittedName>
        <fullName evidence="3">ComF family protein</fullName>
    </submittedName>
</protein>
<dbReference type="AlphaFoldDB" id="A0A385YSG2"/>
<keyword evidence="4" id="KW-1185">Reference proteome</keyword>
<sequence>MHCLVCNAPIETDTWSAILLHQFPTRCCVTCKEKFVDYTAPILTTDFIGTKYEGALGSITCLYEYNDWMRDVLHVYKFLGDVELAEIFRDRIKSTLPKNVNIVPIPMHPYKLQQRTFSPVEELLKRAGVPFENALEKVSSITMGKLKKEERLAASVLFQKMKNMVDKDIVLFDDLYTTGTTMHQAALVLKEAGAKSVSGIALIHA</sequence>
<evidence type="ECO:0000256" key="1">
    <source>
        <dbReference type="ARBA" id="ARBA00008007"/>
    </source>
</evidence>
<organism evidence="3 4">
    <name type="scientific">Paenisporosarcina cavernae</name>
    <dbReference type="NCBI Taxonomy" id="2320858"/>
    <lineage>
        <taxon>Bacteria</taxon>
        <taxon>Bacillati</taxon>
        <taxon>Bacillota</taxon>
        <taxon>Bacilli</taxon>
        <taxon>Bacillales</taxon>
        <taxon>Caryophanaceae</taxon>
        <taxon>Paenisporosarcina</taxon>
    </lineage>
</organism>
<dbReference type="EMBL" id="CP032418">
    <property type="protein sequence ID" value="AYC28937.1"/>
    <property type="molecule type" value="Genomic_DNA"/>
</dbReference>
<evidence type="ECO:0000313" key="3">
    <source>
        <dbReference type="EMBL" id="AYC28937.1"/>
    </source>
</evidence>
<dbReference type="InterPro" id="IPR029057">
    <property type="entry name" value="PRTase-like"/>
</dbReference>
<dbReference type="InterPro" id="IPR051910">
    <property type="entry name" value="ComF/GntX_DNA_util-trans"/>
</dbReference>
<reference evidence="4" key="1">
    <citation type="submission" date="2018-09" db="EMBL/GenBank/DDBJ databases">
        <authorList>
            <person name="Zhu H."/>
        </authorList>
    </citation>
    <scope>NUCLEOTIDE SEQUENCE [LARGE SCALE GENOMIC DNA]</scope>
    <source>
        <strain evidence="4">K2R23-3</strain>
    </source>
</reference>
<gene>
    <name evidence="3" type="ORF">D3873_03270</name>
</gene>
<accession>A0A385YSG2</accession>
<name>A0A385YSG2_9BACL</name>
<proteinExistence type="inferred from homology"/>
<comment type="similarity">
    <text evidence="1">Belongs to the ComF/GntX family.</text>
</comment>
<dbReference type="Gene3D" id="3.40.50.2020">
    <property type="match status" value="1"/>
</dbReference>
<dbReference type="OrthoDB" id="9779910at2"/>
<dbReference type="CDD" id="cd06223">
    <property type="entry name" value="PRTases_typeI"/>
    <property type="match status" value="1"/>
</dbReference>